<evidence type="ECO:0000256" key="7">
    <source>
        <dbReference type="ARBA" id="ARBA00022989"/>
    </source>
</evidence>
<sequence>MSGPRDGRTSPEPGGAGADPYLEQTYAHDPYAPQDPYQHAEYPSSQAWQQQSVPQAQAPQQPGQPGVPWPGSPAEQYVGVDELISSAGRPQQHQPGYPQQPYPQQQPYPPQQGQPPYPSQPHPQQGQQPYPQPTYPTQGYAQPPYPDYQSQQPPAQPAQPAGPGQAPGGQDSYDFLFRDSGPAVYGSVGGDSAAESTGTIPLLPQDLPQGVHGGGQAAQPAEEASAGKSGGKVASILSSSAVMAAGTLVSRGTGFLRTMVMAWAIGLGALANSYNIANTLPTMIYILVGGGALNAVFVPQLVRSMKNDEDGGVAYANRLLTLVMVGLGAVVFVTVLGAPVFVRLISSKVMSDPVSAEVTVDFARYCLPTIFFMGIHVVMGQILNARGRFGAMMWTPVLNNVVVIFTFGMYIWAFGTFHGPAKQISITPEGVRLIGIGTLLGLAVQALAMMPYLRAAGFHFRPRFDWRGHGLGHAAKLAKWTFLFVLANQAGYLAVTQLATAAAPGDAGIAAFSNALLIWQMPQAIITVSVMSAVLPRISRAAADGDPGAVRDDLSYGLRTSAVAIVPAAFLFLSLGPAIGQVLYGHTGKASGFMLSAFALGLIPYSAQYVLLRGFYAYEDTRTPFYNTVWVAASNALLSLVAYLLLPGNWAVTGMAFAYGASYLIGLMVAVPRLRRRLGGLDSDRIRRTYAKLIGASLIPAVVGFGVSYAITHYVITGFLGQLLALVVGAAVQLGLFLVIAQRMRIEELNSLIGMVRARIGR</sequence>
<evidence type="ECO:0000256" key="6">
    <source>
        <dbReference type="ARBA" id="ARBA00022984"/>
    </source>
</evidence>
<dbReference type="NCBIfam" id="TIGR01695">
    <property type="entry name" value="murJ_mviN"/>
    <property type="match status" value="1"/>
</dbReference>
<feature type="compositionally biased region" description="Low complexity" evidence="9">
    <location>
        <begin position="43"/>
        <end position="64"/>
    </location>
</feature>
<feature type="transmembrane region" description="Helical" evidence="10">
    <location>
        <begin position="280"/>
        <end position="298"/>
    </location>
</feature>
<evidence type="ECO:0000313" key="11">
    <source>
        <dbReference type="EMBL" id="MFC5907495.1"/>
    </source>
</evidence>
<evidence type="ECO:0000256" key="9">
    <source>
        <dbReference type="SAM" id="MobiDB-lite"/>
    </source>
</evidence>
<name>A0ABW1G0K4_9ACTN</name>
<comment type="subcellular location">
    <subcellularLocation>
        <location evidence="1">Cell membrane</location>
        <topology evidence="1">Multi-pass membrane protein</topology>
    </subcellularLocation>
</comment>
<accession>A0ABW1G0K4</accession>
<protein>
    <submittedName>
        <fullName evidence="11">Murein biosynthesis integral membrane protein MurJ</fullName>
    </submittedName>
</protein>
<feature type="transmembrane region" description="Helical" evidence="10">
    <location>
        <begin position="693"/>
        <end position="716"/>
    </location>
</feature>
<comment type="caution">
    <text evidence="11">The sequence shown here is derived from an EMBL/GenBank/DDBJ whole genome shotgun (WGS) entry which is preliminary data.</text>
</comment>
<feature type="transmembrane region" description="Helical" evidence="10">
    <location>
        <begin position="561"/>
        <end position="584"/>
    </location>
</feature>
<proteinExistence type="predicted"/>
<reference evidence="12" key="1">
    <citation type="journal article" date="2019" name="Int. J. Syst. Evol. Microbiol.">
        <title>The Global Catalogue of Microorganisms (GCM) 10K type strain sequencing project: providing services to taxonomists for standard genome sequencing and annotation.</title>
        <authorList>
            <consortium name="The Broad Institute Genomics Platform"/>
            <consortium name="The Broad Institute Genome Sequencing Center for Infectious Disease"/>
            <person name="Wu L."/>
            <person name="Ma J."/>
        </authorList>
    </citation>
    <scope>NUCLEOTIDE SEQUENCE [LARGE SCALE GENOMIC DNA]</scope>
    <source>
        <strain evidence="12">JCM 4816</strain>
    </source>
</reference>
<feature type="transmembrane region" description="Helical" evidence="10">
    <location>
        <begin position="590"/>
        <end position="612"/>
    </location>
</feature>
<evidence type="ECO:0000313" key="12">
    <source>
        <dbReference type="Proteomes" id="UP001596174"/>
    </source>
</evidence>
<dbReference type="Pfam" id="PF03023">
    <property type="entry name" value="MurJ"/>
    <property type="match status" value="1"/>
</dbReference>
<keyword evidence="8 10" id="KW-0472">Membrane</keyword>
<keyword evidence="3" id="KW-1003">Cell membrane</keyword>
<dbReference type="EMBL" id="JBHSQJ010000034">
    <property type="protein sequence ID" value="MFC5907495.1"/>
    <property type="molecule type" value="Genomic_DNA"/>
</dbReference>
<dbReference type="InterPro" id="IPR052031">
    <property type="entry name" value="Membrane_Transporter-Flippase"/>
</dbReference>
<evidence type="ECO:0000256" key="10">
    <source>
        <dbReference type="SAM" id="Phobius"/>
    </source>
</evidence>
<dbReference type="InterPro" id="IPR004268">
    <property type="entry name" value="MurJ"/>
</dbReference>
<feature type="transmembrane region" description="Helical" evidence="10">
    <location>
        <begin position="652"/>
        <end position="672"/>
    </location>
</feature>
<evidence type="ECO:0000256" key="4">
    <source>
        <dbReference type="ARBA" id="ARBA00022692"/>
    </source>
</evidence>
<evidence type="ECO:0000256" key="2">
    <source>
        <dbReference type="ARBA" id="ARBA00022448"/>
    </source>
</evidence>
<feature type="transmembrane region" description="Helical" evidence="10">
    <location>
        <begin position="624"/>
        <end position="646"/>
    </location>
</feature>
<feature type="transmembrane region" description="Helical" evidence="10">
    <location>
        <begin position="722"/>
        <end position="741"/>
    </location>
</feature>
<dbReference type="PRINTS" id="PR01806">
    <property type="entry name" value="VIRFACTRMVIN"/>
</dbReference>
<feature type="transmembrane region" description="Helical" evidence="10">
    <location>
        <begin position="255"/>
        <end position="274"/>
    </location>
</feature>
<evidence type="ECO:0000256" key="5">
    <source>
        <dbReference type="ARBA" id="ARBA00022960"/>
    </source>
</evidence>
<dbReference type="PANTHER" id="PTHR43549:SF3">
    <property type="entry name" value="MULTIDRUG RESISTANCE PROTEIN YPNP-RELATED"/>
    <property type="match status" value="1"/>
</dbReference>
<dbReference type="PANTHER" id="PTHR43549">
    <property type="entry name" value="MULTIDRUG RESISTANCE PROTEIN YPNP-RELATED"/>
    <property type="match status" value="1"/>
</dbReference>
<dbReference type="Proteomes" id="UP001596174">
    <property type="component" value="Unassembled WGS sequence"/>
</dbReference>
<keyword evidence="4 10" id="KW-0812">Transmembrane</keyword>
<dbReference type="CDD" id="cd13123">
    <property type="entry name" value="MATE_MurJ_like"/>
    <property type="match status" value="1"/>
</dbReference>
<feature type="compositionally biased region" description="Low complexity" evidence="9">
    <location>
        <begin position="122"/>
        <end position="172"/>
    </location>
</feature>
<feature type="transmembrane region" description="Helical" evidence="10">
    <location>
        <begin position="319"/>
        <end position="342"/>
    </location>
</feature>
<keyword evidence="2" id="KW-0813">Transport</keyword>
<keyword evidence="12" id="KW-1185">Reference proteome</keyword>
<evidence type="ECO:0000256" key="1">
    <source>
        <dbReference type="ARBA" id="ARBA00004651"/>
    </source>
</evidence>
<keyword evidence="6" id="KW-0573">Peptidoglycan synthesis</keyword>
<feature type="region of interest" description="Disordered" evidence="9">
    <location>
        <begin position="1"/>
        <end position="225"/>
    </location>
</feature>
<keyword evidence="7 10" id="KW-1133">Transmembrane helix</keyword>
<keyword evidence="5" id="KW-0133">Cell shape</keyword>
<feature type="transmembrane region" description="Helical" evidence="10">
    <location>
        <begin position="433"/>
        <end position="453"/>
    </location>
</feature>
<gene>
    <name evidence="11" type="primary">murJ</name>
    <name evidence="11" type="ORF">ACFP3V_09700</name>
</gene>
<feature type="compositionally biased region" description="Pro residues" evidence="9">
    <location>
        <begin position="98"/>
        <end position="121"/>
    </location>
</feature>
<evidence type="ECO:0000256" key="8">
    <source>
        <dbReference type="ARBA" id="ARBA00023136"/>
    </source>
</evidence>
<dbReference type="RefSeq" id="WP_380581978.1">
    <property type="nucleotide sequence ID" value="NZ_JBHSQJ010000034.1"/>
</dbReference>
<feature type="transmembrane region" description="Helical" evidence="10">
    <location>
        <begin position="391"/>
        <end position="413"/>
    </location>
</feature>
<feature type="transmembrane region" description="Helical" evidence="10">
    <location>
        <begin position="362"/>
        <end position="379"/>
    </location>
</feature>
<organism evidence="11 12">
    <name type="scientific">Streptacidiphilus monticola</name>
    <dbReference type="NCBI Taxonomy" id="2161674"/>
    <lineage>
        <taxon>Bacteria</taxon>
        <taxon>Bacillati</taxon>
        <taxon>Actinomycetota</taxon>
        <taxon>Actinomycetes</taxon>
        <taxon>Kitasatosporales</taxon>
        <taxon>Streptomycetaceae</taxon>
        <taxon>Streptacidiphilus</taxon>
    </lineage>
</organism>
<evidence type="ECO:0000256" key="3">
    <source>
        <dbReference type="ARBA" id="ARBA00022475"/>
    </source>
</evidence>